<sequence>MKIKHLSRYREILMLFWRYGHSDLVRQLDEDFEPEKESGSDAGKGDNAPEQLANDLEAMGPTFIKLGQVLAGRPDLLPAPYVKALARLQDKVKPFPFEEVEAAVTEELGVRLSKAFARFDEEPLAAASLGQVHAAALRDGREVVVKVQRPGIRATIAEDFEVLAEIAEFMDTHTEMGQRFRFGSILAEFRETIKRELNYEMEAQNLRAVGANLQEFPHIFVPAPITDYCSRAVLTMERVSGSKVTEIGPLASLEYDAAPIVEELFKSYLQQVLVDGLFHADPHPGNIFVTLDGQLALLDLGMVGYVSPGMQTSLLKILMAVSEGQGERAADIVIGMSTKRKGADVGDFRREVSKLVARQQDQNLDDLNVGQSLLDLSSLARTSGLIVPSELTVLGKALMQLDEVGKRLDPEFNPSASIRRHVDDLMSEQMKRNLATGNVFGTLLEAKEFMTQLPARLNRIMDVVTNSELQVKVKALDANTALDGMQKIANRITMGMVLSALIMAASLMMRVDTDFQLFGYPGLAILCFLAAAAGGFYLVFSIFIQDYRSRKDLEE</sequence>
<evidence type="ECO:0000259" key="4">
    <source>
        <dbReference type="Pfam" id="PF03109"/>
    </source>
</evidence>
<dbReference type="PANTHER" id="PTHR10566:SF113">
    <property type="entry name" value="PROTEIN ACTIVITY OF BC1 COMPLEX KINASE 7, CHLOROPLASTIC"/>
    <property type="match status" value="1"/>
</dbReference>
<evidence type="ECO:0000256" key="2">
    <source>
        <dbReference type="SAM" id="MobiDB-lite"/>
    </source>
</evidence>
<evidence type="ECO:0000313" key="6">
    <source>
        <dbReference type="Proteomes" id="UP001218638"/>
    </source>
</evidence>
<dbReference type="KEGG" id="slom:PXH66_01000"/>
<dbReference type="SUPFAM" id="SSF56112">
    <property type="entry name" value="Protein kinase-like (PK-like)"/>
    <property type="match status" value="1"/>
</dbReference>
<dbReference type="InterPro" id="IPR011009">
    <property type="entry name" value="Kinase-like_dom_sf"/>
</dbReference>
<feature type="transmembrane region" description="Helical" evidence="3">
    <location>
        <begin position="523"/>
        <end position="544"/>
    </location>
</feature>
<dbReference type="RefSeq" id="WP_330929374.1">
    <property type="nucleotide sequence ID" value="NZ_CP119075.1"/>
</dbReference>
<reference evidence="5" key="1">
    <citation type="submission" date="2023-03" db="EMBL/GenBank/DDBJ databases">
        <title>Lomoglobus Profundus gen. nov., sp. nov., a novel member of the phylum Verrucomicrobia, isolated from deep-marine sediment of South China Sea.</title>
        <authorList>
            <person name="Ahmad T."/>
            <person name="Ishaq S.E."/>
            <person name="Wang F."/>
        </authorList>
    </citation>
    <scope>NUCLEOTIDE SEQUENCE</scope>
    <source>
        <strain evidence="5">LMO-M01</strain>
    </source>
</reference>
<evidence type="ECO:0000313" key="5">
    <source>
        <dbReference type="EMBL" id="WED65425.1"/>
    </source>
</evidence>
<dbReference type="InterPro" id="IPR004147">
    <property type="entry name" value="ABC1_dom"/>
</dbReference>
<dbReference type="InterPro" id="IPR050154">
    <property type="entry name" value="UbiB_kinase"/>
</dbReference>
<dbReference type="Proteomes" id="UP001218638">
    <property type="component" value="Chromosome"/>
</dbReference>
<dbReference type="Pfam" id="PF03109">
    <property type="entry name" value="ABC1"/>
    <property type="match status" value="1"/>
</dbReference>
<keyword evidence="6" id="KW-1185">Reference proteome</keyword>
<gene>
    <name evidence="5" type="ORF">PXH66_01000</name>
</gene>
<evidence type="ECO:0000256" key="3">
    <source>
        <dbReference type="SAM" id="Phobius"/>
    </source>
</evidence>
<keyword evidence="3" id="KW-0472">Membrane</keyword>
<keyword evidence="3" id="KW-0812">Transmembrane</keyword>
<organism evidence="5 6">
    <name type="scientific">Synoicihabitans lomoniglobus</name>
    <dbReference type="NCBI Taxonomy" id="2909285"/>
    <lineage>
        <taxon>Bacteria</taxon>
        <taxon>Pseudomonadati</taxon>
        <taxon>Verrucomicrobiota</taxon>
        <taxon>Opitutia</taxon>
        <taxon>Opitutales</taxon>
        <taxon>Opitutaceae</taxon>
        <taxon>Synoicihabitans</taxon>
    </lineage>
</organism>
<keyword evidence="3" id="KW-1133">Transmembrane helix</keyword>
<feature type="region of interest" description="Disordered" evidence="2">
    <location>
        <begin position="31"/>
        <end position="50"/>
    </location>
</feature>
<evidence type="ECO:0000256" key="1">
    <source>
        <dbReference type="ARBA" id="ARBA00009670"/>
    </source>
</evidence>
<name>A0AAE9ZYK1_9BACT</name>
<feature type="transmembrane region" description="Helical" evidence="3">
    <location>
        <begin position="492"/>
        <end position="511"/>
    </location>
</feature>
<dbReference type="EMBL" id="CP119075">
    <property type="protein sequence ID" value="WED65425.1"/>
    <property type="molecule type" value="Genomic_DNA"/>
</dbReference>
<feature type="domain" description="ABC1 atypical kinase-like" evidence="4">
    <location>
        <begin position="87"/>
        <end position="329"/>
    </location>
</feature>
<dbReference type="AlphaFoldDB" id="A0AAE9ZYK1"/>
<comment type="similarity">
    <text evidence="1">Belongs to the protein kinase superfamily. ADCK protein kinase family.</text>
</comment>
<protein>
    <submittedName>
        <fullName evidence="5">AarF/UbiB family protein</fullName>
    </submittedName>
</protein>
<dbReference type="CDD" id="cd05121">
    <property type="entry name" value="ABC1_ADCK3-like"/>
    <property type="match status" value="1"/>
</dbReference>
<proteinExistence type="inferred from homology"/>
<accession>A0AAE9ZYK1</accession>
<dbReference type="PANTHER" id="PTHR10566">
    <property type="entry name" value="CHAPERONE-ACTIVITY OF BC1 COMPLEX CABC1 -RELATED"/>
    <property type="match status" value="1"/>
</dbReference>